<dbReference type="PROSITE" id="PS00208">
    <property type="entry name" value="PLANT_GLOBIN"/>
    <property type="match status" value="1"/>
</dbReference>
<keyword evidence="4" id="KW-0807">Transducer</keyword>
<feature type="binding site" evidence="5">
    <location>
        <begin position="321"/>
        <end position="322"/>
    </location>
    <ligand>
        <name>GTP</name>
        <dbReference type="ChEBI" id="CHEBI:37565"/>
    </ligand>
</feature>
<dbReference type="Pfam" id="PF00503">
    <property type="entry name" value="G-alpha"/>
    <property type="match status" value="1"/>
</dbReference>
<dbReference type="SUPFAM" id="SSF47895">
    <property type="entry name" value="Transducin (alpha subunit), insertion domain"/>
    <property type="match status" value="1"/>
</dbReference>
<evidence type="ECO:0000313" key="8">
    <source>
        <dbReference type="Proteomes" id="UP001276659"/>
    </source>
</evidence>
<keyword evidence="2 5" id="KW-0547">Nucleotide-binding</keyword>
<dbReference type="PANTHER" id="PTHR10218">
    <property type="entry name" value="GTP-BINDING PROTEIN ALPHA SUBUNIT"/>
    <property type="match status" value="1"/>
</dbReference>
<dbReference type="InterPro" id="IPR001019">
    <property type="entry name" value="Gprotein_alpha_su"/>
</dbReference>
<dbReference type="GO" id="GO:0005737">
    <property type="term" value="C:cytoplasm"/>
    <property type="evidence" value="ECO:0007669"/>
    <property type="project" value="TreeGrafter"/>
</dbReference>
<dbReference type="SMART" id="SM00275">
    <property type="entry name" value="G_alpha"/>
    <property type="match status" value="1"/>
</dbReference>
<dbReference type="GO" id="GO:0003924">
    <property type="term" value="F:GTPase activity"/>
    <property type="evidence" value="ECO:0007669"/>
    <property type="project" value="InterPro"/>
</dbReference>
<evidence type="ECO:0000256" key="3">
    <source>
        <dbReference type="ARBA" id="ARBA00023134"/>
    </source>
</evidence>
<dbReference type="SUPFAM" id="SSF52540">
    <property type="entry name" value="P-loop containing nucleoside triphosphate hydrolases"/>
    <property type="match status" value="1"/>
</dbReference>
<keyword evidence="6" id="KW-0460">Magnesium</keyword>
<gene>
    <name evidence="7" type="ORF">OEA41_009709</name>
</gene>
<dbReference type="Proteomes" id="UP001276659">
    <property type="component" value="Unassembled WGS sequence"/>
</dbReference>
<accession>A0AAE0DH63</accession>
<keyword evidence="8" id="KW-1185">Reference proteome</keyword>
<evidence type="ECO:0000256" key="6">
    <source>
        <dbReference type="PIRSR" id="PIRSR601019-2"/>
    </source>
</evidence>
<dbReference type="InterPro" id="IPR011025">
    <property type="entry name" value="GproteinA_insert"/>
</dbReference>
<dbReference type="GO" id="GO:0007188">
    <property type="term" value="P:adenylate cyclase-modulating G protein-coupled receptor signaling pathway"/>
    <property type="evidence" value="ECO:0007669"/>
    <property type="project" value="TreeGrafter"/>
</dbReference>
<sequence>MDPASILGLTGSIVSIVDVITRSISSLRALKERWKDADLTVSLLVVQLTTLKSALDQISQWMSITFAQSPQHHQVVIDMTSSIRSCEALISFMDNHISRLDHNESNNLTFESRARVVLQDQSVRDCEIFARVRDDSSSLVCLRDSASFQTSRSATTATSSIVRNEFDFDKVVLGSKVYQSQLRALVKKALKKKGQTQERPLKKSVDKAKPLEDINILLLGPSYAGYSKLFSCRSLFFNTSYSFDERVAARNRIVEVIYNFLKDTLEIVEPVISPGLRDHAEVVFQQPSTTVHHPEAFPKDLLISLKELWSDQGVQNESVMDSFLDSMDRIVGSEYTPNDEDVTRASFAQQEGFEKFTMFAGQSQYHVIDGFGIPMSTKKRPARLPVFDATIFMANPSLYDEVPPQAGESNRVIDTLKRFDEFCQCEWLSELPTILFFTDTKALGEKLATKPLNEYLPRYKGNPDLISVLAYISKGFLSLNPSKIRNIYTQLSSEDHRRNTQFLLWAMDGIMLNKGFKDIGLF</sequence>
<keyword evidence="1 6" id="KW-0479">Metal-binding</keyword>
<evidence type="ECO:0000313" key="7">
    <source>
        <dbReference type="EMBL" id="KAK3170322.1"/>
    </source>
</evidence>
<evidence type="ECO:0000256" key="5">
    <source>
        <dbReference type="PIRSR" id="PIRSR601019-1"/>
    </source>
</evidence>
<dbReference type="InterPro" id="IPR019824">
    <property type="entry name" value="Leghaemoglobin_Fe_BS"/>
</dbReference>
<evidence type="ECO:0000256" key="2">
    <source>
        <dbReference type="ARBA" id="ARBA00022741"/>
    </source>
</evidence>
<dbReference type="GO" id="GO:0001664">
    <property type="term" value="F:G protein-coupled receptor binding"/>
    <property type="evidence" value="ECO:0007669"/>
    <property type="project" value="TreeGrafter"/>
</dbReference>
<dbReference type="Gene3D" id="1.10.400.10">
    <property type="entry name" value="GI Alpha 1, domain 2-like"/>
    <property type="match status" value="1"/>
</dbReference>
<comment type="caution">
    <text evidence="7">The sequence shown here is derived from an EMBL/GenBank/DDBJ whole genome shotgun (WGS) entry which is preliminary data.</text>
</comment>
<dbReference type="GO" id="GO:0020037">
    <property type="term" value="F:heme binding"/>
    <property type="evidence" value="ECO:0007669"/>
    <property type="project" value="InterPro"/>
</dbReference>
<evidence type="ECO:0000256" key="1">
    <source>
        <dbReference type="ARBA" id="ARBA00022723"/>
    </source>
</evidence>
<dbReference type="PROSITE" id="PS51882">
    <property type="entry name" value="G_ALPHA"/>
    <property type="match status" value="1"/>
</dbReference>
<keyword evidence="3 5" id="KW-0342">GTP-binding</keyword>
<evidence type="ECO:0000256" key="4">
    <source>
        <dbReference type="ARBA" id="ARBA00023224"/>
    </source>
</evidence>
<dbReference type="GO" id="GO:0019825">
    <property type="term" value="F:oxygen binding"/>
    <property type="evidence" value="ECO:0007669"/>
    <property type="project" value="InterPro"/>
</dbReference>
<organism evidence="7 8">
    <name type="scientific">Lepraria neglecta</name>
    <dbReference type="NCBI Taxonomy" id="209136"/>
    <lineage>
        <taxon>Eukaryota</taxon>
        <taxon>Fungi</taxon>
        <taxon>Dikarya</taxon>
        <taxon>Ascomycota</taxon>
        <taxon>Pezizomycotina</taxon>
        <taxon>Lecanoromycetes</taxon>
        <taxon>OSLEUM clade</taxon>
        <taxon>Lecanoromycetidae</taxon>
        <taxon>Lecanorales</taxon>
        <taxon>Lecanorineae</taxon>
        <taxon>Stereocaulaceae</taxon>
        <taxon>Lepraria</taxon>
    </lineage>
</organism>
<dbReference type="AlphaFoldDB" id="A0AAE0DH63"/>
<dbReference type="GO" id="GO:0031683">
    <property type="term" value="F:G-protein beta/gamma-subunit complex binding"/>
    <property type="evidence" value="ECO:0007669"/>
    <property type="project" value="InterPro"/>
</dbReference>
<dbReference type="GO" id="GO:0005834">
    <property type="term" value="C:heterotrimeric G-protein complex"/>
    <property type="evidence" value="ECO:0007669"/>
    <property type="project" value="TreeGrafter"/>
</dbReference>
<reference evidence="7" key="1">
    <citation type="submission" date="2022-11" db="EMBL/GenBank/DDBJ databases">
        <title>Chromosomal genome sequence assembly and mating type (MAT) locus characterization of the leprose asexual lichenized fungus Lepraria neglecta (Nyl.) Erichsen.</title>
        <authorList>
            <person name="Allen J.L."/>
            <person name="Pfeffer B."/>
        </authorList>
    </citation>
    <scope>NUCLEOTIDE SEQUENCE</scope>
    <source>
        <strain evidence="7">Allen 5258</strain>
    </source>
</reference>
<proteinExistence type="predicted"/>
<dbReference type="PANTHER" id="PTHR10218:SF302">
    <property type="entry name" value="GUANINE NUCLEOTIDE-BINDING PROTEIN ALPHA-5 SUBUNIT"/>
    <property type="match status" value="1"/>
</dbReference>
<dbReference type="EMBL" id="JASNWA010000009">
    <property type="protein sequence ID" value="KAK3170322.1"/>
    <property type="molecule type" value="Genomic_DNA"/>
</dbReference>
<dbReference type="InterPro" id="IPR027417">
    <property type="entry name" value="P-loop_NTPase"/>
</dbReference>
<feature type="binding site" evidence="6">
    <location>
        <position position="227"/>
    </location>
    <ligand>
        <name>Mg(2+)</name>
        <dbReference type="ChEBI" id="CHEBI:18420"/>
    </ligand>
</feature>
<dbReference type="GO" id="GO:0046872">
    <property type="term" value="F:metal ion binding"/>
    <property type="evidence" value="ECO:0007669"/>
    <property type="project" value="UniProtKB-KW"/>
</dbReference>
<name>A0AAE0DH63_9LECA</name>
<dbReference type="GO" id="GO:0005525">
    <property type="term" value="F:GTP binding"/>
    <property type="evidence" value="ECO:0007669"/>
    <property type="project" value="UniProtKB-KW"/>
</dbReference>
<dbReference type="FunFam" id="3.40.50.300:FF:000692">
    <property type="entry name" value="Guanine nucleotide-binding protein subunit alpha"/>
    <property type="match status" value="1"/>
</dbReference>
<protein>
    <submittedName>
        <fullName evidence="7">Uncharacterized protein</fullName>
    </submittedName>
</protein>
<dbReference type="Gene3D" id="3.40.50.300">
    <property type="entry name" value="P-loop containing nucleotide triphosphate hydrolases"/>
    <property type="match status" value="1"/>
</dbReference>